<evidence type="ECO:0000256" key="2">
    <source>
        <dbReference type="ARBA" id="ARBA00022692"/>
    </source>
</evidence>
<feature type="transmembrane region" description="Helical" evidence="6">
    <location>
        <begin position="111"/>
        <end position="135"/>
    </location>
</feature>
<dbReference type="EMBL" id="JBEDNY010000006">
    <property type="protein sequence ID" value="MEZ3165110.1"/>
    <property type="molecule type" value="Genomic_DNA"/>
</dbReference>
<comment type="subcellular location">
    <subcellularLocation>
        <location evidence="1">Membrane</location>
        <topology evidence="1">Multi-pass membrane protein</topology>
    </subcellularLocation>
</comment>
<proteinExistence type="predicted"/>
<feature type="domain" description="ABC-2 type transporter transmembrane" evidence="7">
    <location>
        <begin position="36"/>
        <end position="197"/>
    </location>
</feature>
<sequence length="532" mass="56945">MTGIRGVVHVAVADLRQRLRSPKYLVIPVLIAVFAQSLTADTTQLVVAGEYTGVQNAAWFGGMIATMGTFLLFVFGFTLVRGAVTRERETGVGELVATSPISSGRYLVGRWLGYLCLLTLVTVLLILATVAAYAIHGTGSFDFWALASPFVFLTLPAMALVAAVAVLTETVQPLQGTVGSVLYFFAAVAVFTITSLGSGVTYGPTGLAIVRNSMVEAAGVNPSVFENRSFAFTGDPGSVMTFTWNGIDWGAPELLSRGPTLAVTCLGLIVAVMTFDRFEPSRSIIQRIIGRLVDGDESQSEKDSPPERPTPADVESRNIAEMTLQSVTQHSSRLPDRRMLTAEIRMALRGQQWWWYLGIVGCIGAGLFAPADTARGLVLPVAWLFSLSVWAGLGVRERRFRTSELVFTTPYPLRQLAAAYLGGVSVAIVSGAGVLMALILAGKFTTVAAVVIGACFVPALALASGIWFGTSRVFEVLFLSLWYLGPMNAVYSLDFMATHPETVTQGTPVWVATATVILVIAAVVGRSREIQQ</sequence>
<dbReference type="GO" id="GO:0016020">
    <property type="term" value="C:membrane"/>
    <property type="evidence" value="ECO:0007669"/>
    <property type="project" value="UniProtKB-SubCell"/>
</dbReference>
<feature type="transmembrane region" description="Helical" evidence="6">
    <location>
        <begin position="416"/>
        <end position="441"/>
    </location>
</feature>
<reference evidence="8 9" key="1">
    <citation type="submission" date="2024-06" db="EMBL/GenBank/DDBJ databases">
        <title>Halorubrum miltondacostae sp. nov., a potential PHA producer isolated from an inland solar saltern in Rio Maior, Portugal.</title>
        <authorList>
            <person name="Albuquerque L."/>
            <person name="Viver T."/>
            <person name="Barroso C."/>
            <person name="Claudino R."/>
            <person name="Galvan M."/>
            <person name="Simoes G."/>
            <person name="Lobo Da Cunha A."/>
            <person name="Egas C."/>
        </authorList>
    </citation>
    <scope>NUCLEOTIDE SEQUENCE [LARGE SCALE GENOMIC DNA]</scope>
    <source>
        <strain evidence="8 9">RMP-11</strain>
    </source>
</reference>
<feature type="transmembrane region" description="Helical" evidence="6">
    <location>
        <begin position="147"/>
        <end position="168"/>
    </location>
</feature>
<feature type="transmembrane region" description="Helical" evidence="6">
    <location>
        <begin position="254"/>
        <end position="275"/>
    </location>
</feature>
<comment type="caution">
    <text evidence="8">The sequence shown here is derived from an EMBL/GenBank/DDBJ whole genome shotgun (WGS) entry which is preliminary data.</text>
</comment>
<keyword evidence="2 6" id="KW-0812">Transmembrane</keyword>
<organism evidence="8 9">
    <name type="scientific">Halorubrum miltondacostae</name>
    <dbReference type="NCBI Taxonomy" id="3076378"/>
    <lineage>
        <taxon>Archaea</taxon>
        <taxon>Methanobacteriati</taxon>
        <taxon>Methanobacteriota</taxon>
        <taxon>Stenosarchaea group</taxon>
        <taxon>Halobacteria</taxon>
        <taxon>Halobacteriales</taxon>
        <taxon>Haloferacaceae</taxon>
        <taxon>Halorubrum</taxon>
    </lineage>
</organism>
<keyword evidence="9" id="KW-1185">Reference proteome</keyword>
<accession>A0ABD5MBU6</accession>
<evidence type="ECO:0000259" key="7">
    <source>
        <dbReference type="Pfam" id="PF12698"/>
    </source>
</evidence>
<feature type="transmembrane region" description="Helical" evidence="6">
    <location>
        <begin position="377"/>
        <end position="395"/>
    </location>
</feature>
<evidence type="ECO:0000256" key="6">
    <source>
        <dbReference type="SAM" id="Phobius"/>
    </source>
</evidence>
<evidence type="ECO:0000256" key="4">
    <source>
        <dbReference type="ARBA" id="ARBA00023136"/>
    </source>
</evidence>
<feature type="transmembrane region" description="Helical" evidence="6">
    <location>
        <begin position="476"/>
        <end position="497"/>
    </location>
</feature>
<feature type="transmembrane region" description="Helical" evidence="6">
    <location>
        <begin position="59"/>
        <end position="80"/>
    </location>
</feature>
<feature type="transmembrane region" description="Helical" evidence="6">
    <location>
        <begin position="509"/>
        <end position="525"/>
    </location>
</feature>
<name>A0ABD5MBU6_9EURY</name>
<keyword evidence="4 6" id="KW-0472">Membrane</keyword>
<feature type="transmembrane region" description="Helical" evidence="6">
    <location>
        <begin position="180"/>
        <end position="202"/>
    </location>
</feature>
<evidence type="ECO:0000256" key="1">
    <source>
        <dbReference type="ARBA" id="ARBA00004141"/>
    </source>
</evidence>
<evidence type="ECO:0000256" key="5">
    <source>
        <dbReference type="SAM" id="MobiDB-lite"/>
    </source>
</evidence>
<dbReference type="RefSeq" id="WP_371163152.1">
    <property type="nucleotide sequence ID" value="NZ_JBEDNX010000003.1"/>
</dbReference>
<evidence type="ECO:0000313" key="9">
    <source>
        <dbReference type="Proteomes" id="UP001567572"/>
    </source>
</evidence>
<protein>
    <submittedName>
        <fullName evidence="8">ABC transporter permease</fullName>
    </submittedName>
</protein>
<gene>
    <name evidence="8" type="ORF">ABNG04_14760</name>
</gene>
<evidence type="ECO:0000313" key="8">
    <source>
        <dbReference type="EMBL" id="MEZ3165110.1"/>
    </source>
</evidence>
<feature type="transmembrane region" description="Helical" evidence="6">
    <location>
        <begin position="447"/>
        <end position="469"/>
    </location>
</feature>
<feature type="transmembrane region" description="Helical" evidence="6">
    <location>
        <begin position="353"/>
        <end position="371"/>
    </location>
</feature>
<feature type="transmembrane region" description="Helical" evidence="6">
    <location>
        <begin position="24"/>
        <end position="47"/>
    </location>
</feature>
<feature type="region of interest" description="Disordered" evidence="5">
    <location>
        <begin position="295"/>
        <end position="314"/>
    </location>
</feature>
<dbReference type="Pfam" id="PF12698">
    <property type="entry name" value="ABC2_membrane_3"/>
    <property type="match status" value="1"/>
</dbReference>
<keyword evidence="3 6" id="KW-1133">Transmembrane helix</keyword>
<dbReference type="AlphaFoldDB" id="A0ABD5MBU6"/>
<dbReference type="Proteomes" id="UP001567572">
    <property type="component" value="Unassembled WGS sequence"/>
</dbReference>
<dbReference type="InterPro" id="IPR013525">
    <property type="entry name" value="ABC2_TM"/>
</dbReference>
<evidence type="ECO:0000256" key="3">
    <source>
        <dbReference type="ARBA" id="ARBA00022989"/>
    </source>
</evidence>